<gene>
    <name evidence="3" type="ORF">SAMN04487937_2736</name>
</gene>
<dbReference type="InterPro" id="IPR011051">
    <property type="entry name" value="RmlC_Cupin_sf"/>
</dbReference>
<dbReference type="GO" id="GO:0046872">
    <property type="term" value="F:metal ion binding"/>
    <property type="evidence" value="ECO:0007669"/>
    <property type="project" value="UniProtKB-KW"/>
</dbReference>
<sequence length="173" mass="19205">MKRVRVDDVENSLQPAAVMRPLTDALGLTDMAVNYYELEPGDSFAFAYHSHEVQEEAFYVISGTATFETEEGPVEVGKNEIVRFDRGELQRGWNRGDEPVRALALGAPLEYGEMPRLRYCPDCDAERDSEFDRVTEPGADGAASGREAVVTRCAECGTETGRWYRGSMDGEVP</sequence>
<dbReference type="EMBL" id="FOYN01000004">
    <property type="protein sequence ID" value="SFR55443.1"/>
    <property type="molecule type" value="Genomic_DNA"/>
</dbReference>
<proteinExistence type="predicted"/>
<organism evidence="3 4">
    <name type="scientific">Halorubrum sodomense</name>
    <dbReference type="NCBI Taxonomy" id="35743"/>
    <lineage>
        <taxon>Archaea</taxon>
        <taxon>Methanobacteriati</taxon>
        <taxon>Methanobacteriota</taxon>
        <taxon>Stenosarchaea group</taxon>
        <taxon>Halobacteria</taxon>
        <taxon>Halobacteriales</taxon>
        <taxon>Haloferacaceae</taxon>
        <taxon>Halorubrum</taxon>
    </lineage>
</organism>
<dbReference type="InterPro" id="IPR014710">
    <property type="entry name" value="RmlC-like_jellyroll"/>
</dbReference>
<keyword evidence="4" id="KW-1185">Reference proteome</keyword>
<dbReference type="InterPro" id="IPR051610">
    <property type="entry name" value="GPI/OXD"/>
</dbReference>
<dbReference type="Gene3D" id="2.60.120.10">
    <property type="entry name" value="Jelly Rolls"/>
    <property type="match status" value="1"/>
</dbReference>
<dbReference type="STRING" id="35743.SAMN04487937_2736"/>
<dbReference type="AlphaFoldDB" id="A0A1I6HLU1"/>
<name>A0A1I6HLU1_HALSD</name>
<dbReference type="PANTHER" id="PTHR35848">
    <property type="entry name" value="OXALATE-BINDING PROTEIN"/>
    <property type="match status" value="1"/>
</dbReference>
<dbReference type="RefSeq" id="WP_092923423.1">
    <property type="nucleotide sequence ID" value="NZ_FOYN01000004.1"/>
</dbReference>
<evidence type="ECO:0000259" key="2">
    <source>
        <dbReference type="Pfam" id="PF07883"/>
    </source>
</evidence>
<evidence type="ECO:0000313" key="4">
    <source>
        <dbReference type="Proteomes" id="UP000198932"/>
    </source>
</evidence>
<protein>
    <submittedName>
        <fullName evidence="3">Uncharacterized conserved protein, cupin superfamily</fullName>
    </submittedName>
</protein>
<dbReference type="Proteomes" id="UP000198932">
    <property type="component" value="Unassembled WGS sequence"/>
</dbReference>
<dbReference type="Pfam" id="PF07883">
    <property type="entry name" value="Cupin_2"/>
    <property type="match status" value="1"/>
</dbReference>
<dbReference type="SUPFAM" id="SSF51182">
    <property type="entry name" value="RmlC-like cupins"/>
    <property type="match status" value="1"/>
</dbReference>
<evidence type="ECO:0000256" key="1">
    <source>
        <dbReference type="ARBA" id="ARBA00022723"/>
    </source>
</evidence>
<keyword evidence="1" id="KW-0479">Metal-binding</keyword>
<dbReference type="PANTHER" id="PTHR35848:SF9">
    <property type="entry name" value="SLL1358 PROTEIN"/>
    <property type="match status" value="1"/>
</dbReference>
<dbReference type="InterPro" id="IPR013096">
    <property type="entry name" value="Cupin_2"/>
</dbReference>
<dbReference type="OrthoDB" id="190812at2157"/>
<feature type="domain" description="Cupin type-2" evidence="2">
    <location>
        <begin position="35"/>
        <end position="104"/>
    </location>
</feature>
<reference evidence="4" key="1">
    <citation type="submission" date="2016-10" db="EMBL/GenBank/DDBJ databases">
        <authorList>
            <person name="Varghese N."/>
            <person name="Submissions S."/>
        </authorList>
    </citation>
    <scope>NUCLEOTIDE SEQUENCE [LARGE SCALE GENOMIC DNA]</scope>
    <source>
        <strain evidence="4">RD 26</strain>
    </source>
</reference>
<accession>A0A1I6HLU1</accession>
<evidence type="ECO:0000313" key="3">
    <source>
        <dbReference type="EMBL" id="SFR55443.1"/>
    </source>
</evidence>